<organism evidence="6 7">
    <name type="scientific">Streptomyces microflavus</name>
    <name type="common">Streptomyces lipmanii</name>
    <dbReference type="NCBI Taxonomy" id="1919"/>
    <lineage>
        <taxon>Bacteria</taxon>
        <taxon>Bacillati</taxon>
        <taxon>Actinomycetota</taxon>
        <taxon>Actinomycetes</taxon>
        <taxon>Kitasatosporales</taxon>
        <taxon>Streptomycetaceae</taxon>
        <taxon>Streptomyces</taxon>
    </lineage>
</organism>
<proteinExistence type="inferred from homology"/>
<dbReference type="PANTHER" id="PTHR43140">
    <property type="entry name" value="TYPE-1 RESTRICTION ENZYME ECOKI SPECIFICITY PROTEIN"/>
    <property type="match status" value="1"/>
</dbReference>
<dbReference type="GO" id="GO:0016787">
    <property type="term" value="F:hydrolase activity"/>
    <property type="evidence" value="ECO:0007669"/>
    <property type="project" value="UniProtKB-KW"/>
</dbReference>
<evidence type="ECO:0000313" key="6">
    <source>
        <dbReference type="EMBL" id="MER0425949.1"/>
    </source>
</evidence>
<dbReference type="RefSeq" id="WP_350239991.1">
    <property type="nucleotide sequence ID" value="NZ_JBEJUE010000013.1"/>
</dbReference>
<evidence type="ECO:0000256" key="4">
    <source>
        <dbReference type="ARBA" id="ARBA00038652"/>
    </source>
</evidence>
<keyword evidence="7" id="KW-1185">Reference proteome</keyword>
<accession>A0ABV1Q450</accession>
<comment type="subunit">
    <text evidence="4">The methyltransferase is composed of M and S polypeptides.</text>
</comment>
<dbReference type="Pfam" id="PF01420">
    <property type="entry name" value="Methylase_S"/>
    <property type="match status" value="1"/>
</dbReference>
<keyword evidence="6" id="KW-0378">Hydrolase</keyword>
<feature type="domain" description="Type I restriction modification DNA specificity" evidence="5">
    <location>
        <begin position="6"/>
        <end position="174"/>
    </location>
</feature>
<dbReference type="CDD" id="cd17253">
    <property type="entry name" value="RMtype1_S_Eco933I-TRD2-CR2_like"/>
    <property type="match status" value="1"/>
</dbReference>
<dbReference type="Gene3D" id="3.90.220.20">
    <property type="entry name" value="DNA methylase specificity domains"/>
    <property type="match status" value="2"/>
</dbReference>
<evidence type="ECO:0000256" key="3">
    <source>
        <dbReference type="ARBA" id="ARBA00023125"/>
    </source>
</evidence>
<keyword evidence="6" id="KW-0255">Endonuclease</keyword>
<name>A0ABV1Q450_STRMI</name>
<evidence type="ECO:0000259" key="5">
    <source>
        <dbReference type="Pfam" id="PF01420"/>
    </source>
</evidence>
<dbReference type="GO" id="GO:0004519">
    <property type="term" value="F:endonuclease activity"/>
    <property type="evidence" value="ECO:0007669"/>
    <property type="project" value="UniProtKB-KW"/>
</dbReference>
<keyword evidence="3" id="KW-0238">DNA-binding</keyword>
<gene>
    <name evidence="6" type="ORF">ABR748_17180</name>
</gene>
<reference evidence="6 7" key="1">
    <citation type="submission" date="2024-01" db="EMBL/GenBank/DDBJ databases">
        <title>Metagenomic exploration of the rhizosphere soil microbial community and their significance in facilitating the development of wild simulated ginseng.</title>
        <authorList>
            <person name="Huang J."/>
        </authorList>
    </citation>
    <scope>NUCLEOTIDE SEQUENCE [LARGE SCALE GENOMIC DNA]</scope>
    <source>
        <strain evidence="6 7">WY141</strain>
    </source>
</reference>
<dbReference type="InterPro" id="IPR044946">
    <property type="entry name" value="Restrct_endonuc_typeI_TRD_sf"/>
</dbReference>
<dbReference type="Proteomes" id="UP001456562">
    <property type="component" value="Unassembled WGS sequence"/>
</dbReference>
<evidence type="ECO:0000256" key="2">
    <source>
        <dbReference type="ARBA" id="ARBA00022747"/>
    </source>
</evidence>
<comment type="caution">
    <text evidence="6">The sequence shown here is derived from an EMBL/GenBank/DDBJ whole genome shotgun (WGS) entry which is preliminary data.</text>
</comment>
<dbReference type="SUPFAM" id="SSF116734">
    <property type="entry name" value="DNA methylase specificity domain"/>
    <property type="match status" value="2"/>
</dbReference>
<dbReference type="InterPro" id="IPR000055">
    <property type="entry name" value="Restrct_endonuc_typeI_TRD"/>
</dbReference>
<dbReference type="EMBL" id="JBEJUE010000013">
    <property type="protein sequence ID" value="MER0425949.1"/>
    <property type="molecule type" value="Genomic_DNA"/>
</dbReference>
<dbReference type="EC" id="3.1.21.-" evidence="6"/>
<evidence type="ECO:0000256" key="1">
    <source>
        <dbReference type="ARBA" id="ARBA00010923"/>
    </source>
</evidence>
<protein>
    <submittedName>
        <fullName evidence="6">Restriction endonuclease subunit S</fullName>
        <ecNumber evidence="6">3.1.21.-</ecNumber>
    </submittedName>
</protein>
<comment type="similarity">
    <text evidence="1">Belongs to the type-I restriction system S methylase family.</text>
</comment>
<dbReference type="InterPro" id="IPR051212">
    <property type="entry name" value="Type-I_RE_S_subunit"/>
</dbReference>
<dbReference type="PANTHER" id="PTHR43140:SF1">
    <property type="entry name" value="TYPE I RESTRICTION ENZYME ECOKI SPECIFICITY SUBUNIT"/>
    <property type="match status" value="1"/>
</dbReference>
<keyword evidence="6" id="KW-0540">Nuclease</keyword>
<keyword evidence="2" id="KW-0680">Restriction system</keyword>
<sequence>MTDLPAGWRYAPLPEVAKIQGGIQKQAKRRPVQNKHPFLRVANVTAEGLDLQEIHDIELFDGEIDKYRLHRGDLLVVEGNGSANQIGRAAVWDGSIPDAVHQNHLIRVRPRAAIDPRYLGLVWNSPDIREYLSRVSSSTSGLHTLSVRKLQQVYIPFAPLDVQKRIVEVLEGHLSRLDAGTDYLDAARRRSERFRVALNRRFFARYAAFLQPLSSVVVIENGQTPRGLTDRLTDTLTGDVVPFFKVGDMNSGDGRSMAAARYFVRRADAGSLGLHMRSSGSVLIPKRGGAIATNKKRILTTEAAYDLNTMGLRPKEPLSVEYLWRWFQGVDLGRIADGSSVPQINAKQIKGLSIPMISREEQDRLVAELDDLDGSANRLLAAVASGQKRASSLRRALFAAAFAGRLTGAASEVEQIEEIAASAVETTAPESVLF</sequence>
<evidence type="ECO:0000313" key="7">
    <source>
        <dbReference type="Proteomes" id="UP001456562"/>
    </source>
</evidence>